<proteinExistence type="predicted"/>
<evidence type="ECO:0000313" key="2">
    <source>
        <dbReference type="EMBL" id="ATZ28914.1"/>
    </source>
</evidence>
<sequence length="40" mass="4717">MDIRRIRPAGRRTDSAPARPSHHPETLHDRDRHLRTAHRA</sequence>
<accession>A0A2K8PQB1</accession>
<dbReference type="KEGG" id="slx:SLAV_35725"/>
<feature type="region of interest" description="Disordered" evidence="1">
    <location>
        <begin position="1"/>
        <end position="40"/>
    </location>
</feature>
<evidence type="ECO:0000256" key="1">
    <source>
        <dbReference type="SAM" id="MobiDB-lite"/>
    </source>
</evidence>
<keyword evidence="3" id="KW-1185">Reference proteome</keyword>
<feature type="compositionally biased region" description="Basic residues" evidence="1">
    <location>
        <begin position="1"/>
        <end position="10"/>
    </location>
</feature>
<name>A0A2K8PQB1_STRLA</name>
<dbReference type="AlphaFoldDB" id="A0A2K8PQB1"/>
<feature type="compositionally biased region" description="Basic and acidic residues" evidence="1">
    <location>
        <begin position="22"/>
        <end position="34"/>
    </location>
</feature>
<evidence type="ECO:0000313" key="3">
    <source>
        <dbReference type="Proteomes" id="UP000231791"/>
    </source>
</evidence>
<reference evidence="2 3" key="1">
    <citation type="submission" date="2017-11" db="EMBL/GenBank/DDBJ databases">
        <title>Complete genome sequence of Streptomyces lavendulae subsp. lavendulae CCM 3239 (formerly 'Streptomyces aureofaciens CCM 3239'), the producer of the angucycline-type antibiotic auricin.</title>
        <authorList>
            <person name="Busche T."/>
            <person name="Novakova R."/>
            <person name="Al'Dilaimi A."/>
            <person name="Homerova D."/>
            <person name="Feckova L."/>
            <person name="Rezuchova B."/>
            <person name="Mingyar E."/>
            <person name="Csolleiova D."/>
            <person name="Bekeova C."/>
            <person name="Winkler A."/>
            <person name="Sevcikova B."/>
            <person name="Kalinowski J."/>
            <person name="Kormanec J."/>
            <person name="Ruckert C."/>
        </authorList>
    </citation>
    <scope>NUCLEOTIDE SEQUENCE [LARGE SCALE GENOMIC DNA]</scope>
    <source>
        <strain evidence="2 3">CCM 3239</strain>
    </source>
</reference>
<organism evidence="2 3">
    <name type="scientific">Streptomyces lavendulae subsp. lavendulae</name>
    <dbReference type="NCBI Taxonomy" id="58340"/>
    <lineage>
        <taxon>Bacteria</taxon>
        <taxon>Bacillati</taxon>
        <taxon>Actinomycetota</taxon>
        <taxon>Actinomycetes</taxon>
        <taxon>Kitasatosporales</taxon>
        <taxon>Streptomycetaceae</taxon>
        <taxon>Streptomyces</taxon>
    </lineage>
</organism>
<dbReference type="EMBL" id="CP024985">
    <property type="protein sequence ID" value="ATZ28914.1"/>
    <property type="molecule type" value="Genomic_DNA"/>
</dbReference>
<protein>
    <submittedName>
        <fullName evidence="2">Uncharacterized protein</fullName>
    </submittedName>
</protein>
<dbReference type="Proteomes" id="UP000231791">
    <property type="component" value="Chromosome"/>
</dbReference>
<gene>
    <name evidence="2" type="ORF">SLAV_35725</name>
</gene>